<keyword evidence="1" id="KW-0732">Signal</keyword>
<keyword evidence="2" id="KW-1133">Transmembrane helix</keyword>
<organism evidence="4 5">
    <name type="scientific">Caldiarchaeum subterraneum</name>
    <dbReference type="NCBI Taxonomy" id="311458"/>
    <lineage>
        <taxon>Archaea</taxon>
        <taxon>Nitrososphaerota</taxon>
        <taxon>Candidatus Caldarchaeales</taxon>
        <taxon>Candidatus Caldarchaeaceae</taxon>
        <taxon>Candidatus Caldarchaeum</taxon>
    </lineage>
</organism>
<dbReference type="Proteomes" id="UP000608579">
    <property type="component" value="Unassembled WGS sequence"/>
</dbReference>
<dbReference type="PANTHER" id="PTHR43208">
    <property type="entry name" value="ABC TRANSPORTER SUBSTRATE-BINDING PROTEIN"/>
    <property type="match status" value="1"/>
</dbReference>
<feature type="transmembrane region" description="Helical" evidence="2">
    <location>
        <begin position="12"/>
        <end position="34"/>
    </location>
</feature>
<accession>A0A832ZUK3</accession>
<protein>
    <submittedName>
        <fullName evidence="4">BMP family ABC transporter substrate-binding protein</fullName>
    </submittedName>
</protein>
<evidence type="ECO:0000313" key="5">
    <source>
        <dbReference type="Proteomes" id="UP000608579"/>
    </source>
</evidence>
<reference evidence="4" key="1">
    <citation type="journal article" date="2020" name="ISME J.">
        <title>Gammaproteobacteria mediating utilization of methyl-, sulfur- and petroleum organic compounds in deep ocean hydrothermal plumes.</title>
        <authorList>
            <person name="Zhou Z."/>
            <person name="Liu Y."/>
            <person name="Pan J."/>
            <person name="Cron B.R."/>
            <person name="Toner B.M."/>
            <person name="Anantharaman K."/>
            <person name="Breier J.A."/>
            <person name="Dick G.J."/>
            <person name="Li M."/>
        </authorList>
    </citation>
    <scope>NUCLEOTIDE SEQUENCE</scope>
    <source>
        <strain evidence="4">SZUA-1515</strain>
    </source>
</reference>
<feature type="domain" description="ABC transporter substrate-binding protein PnrA-like" evidence="3">
    <location>
        <begin position="71"/>
        <end position="265"/>
    </location>
</feature>
<name>A0A832ZUK3_CALS0</name>
<dbReference type="PANTHER" id="PTHR43208:SF1">
    <property type="entry name" value="ABC TRANSPORTER SUBSTRATE-BINDING PROTEIN"/>
    <property type="match status" value="1"/>
</dbReference>
<keyword evidence="2" id="KW-0472">Membrane</keyword>
<comment type="caution">
    <text evidence="4">The sequence shown here is derived from an EMBL/GenBank/DDBJ whole genome shotgun (WGS) entry which is preliminary data.</text>
</comment>
<dbReference type="InterPro" id="IPR052910">
    <property type="entry name" value="ABC-Purine-Binding"/>
</dbReference>
<sequence length="454" mass="50373">MSGAAEKVNRRQALGTIAGAVGGLVVGFAGGWFAKPPEKVEGEAITVTQTRTIERTVTQTETRQVEVAKKIVLGMVLGGFIEGSTWDGRQKIAVDRLKELYPWFDYVYDEGVVLKGRDPVSSAKDLITINNANVIFGSWEPAAVPAFHTLSEQFPEVYFMGIVGSDVSAQRNFIRVFIRQYQAMYLEGLIAGAITQSNKIGIAVGPAVVQNLRRMAAFYLGIKESNPDAKLYIKYVGEWYDPPKEREVSLSLVDQGVDVLTHYTDSVEPLQVAEESEIWFVGKDMDIVGIYKWATTDTVAVSFDTRWEVMFDAVLRDYMAGITNPDRILFVGMNRHIPLPSDNKWLPGQSALYAVDLQNDNKVGLDAISPKVRNQIPEETLKLIEKRRADMIAGVWDPFYEYPLVSSGEGIPLPELGLDVPAKGTEVKPAKTMPSDEWLLGMLNFQLDGIITLK</sequence>
<dbReference type="AlphaFoldDB" id="A0A832ZUK3"/>
<dbReference type="Pfam" id="PF02608">
    <property type="entry name" value="Bmp"/>
    <property type="match status" value="1"/>
</dbReference>
<evidence type="ECO:0000256" key="1">
    <source>
        <dbReference type="ARBA" id="ARBA00022729"/>
    </source>
</evidence>
<dbReference type="EMBL" id="DQVM01000013">
    <property type="protein sequence ID" value="HIQ29081.1"/>
    <property type="molecule type" value="Genomic_DNA"/>
</dbReference>
<dbReference type="GO" id="GO:0005886">
    <property type="term" value="C:plasma membrane"/>
    <property type="evidence" value="ECO:0007669"/>
    <property type="project" value="InterPro"/>
</dbReference>
<proteinExistence type="predicted"/>
<dbReference type="InterPro" id="IPR003760">
    <property type="entry name" value="PnrA-like"/>
</dbReference>
<keyword evidence="2" id="KW-0812">Transmembrane</keyword>
<evidence type="ECO:0000259" key="3">
    <source>
        <dbReference type="Pfam" id="PF02608"/>
    </source>
</evidence>
<evidence type="ECO:0000256" key="2">
    <source>
        <dbReference type="SAM" id="Phobius"/>
    </source>
</evidence>
<evidence type="ECO:0000313" key="4">
    <source>
        <dbReference type="EMBL" id="HIQ29081.1"/>
    </source>
</evidence>
<dbReference type="Gene3D" id="3.40.50.2300">
    <property type="match status" value="2"/>
</dbReference>
<gene>
    <name evidence="4" type="ORF">EYH45_00790</name>
</gene>